<evidence type="ECO:0000256" key="1">
    <source>
        <dbReference type="SAM" id="SignalP"/>
    </source>
</evidence>
<gene>
    <name evidence="2" type="ORF">OHAE_2969</name>
</gene>
<sequence length="60" mass="6857">MRKYIFILSIVSSALIAETNYSAAAAMTADMRPDQAVRGLINDLFCFYEKGFLHLECWYS</sequence>
<feature type="chain" id="PRO_5015175819" evidence="1">
    <location>
        <begin position="25"/>
        <end position="60"/>
    </location>
</feature>
<accession>A0A2P9HG14</accession>
<reference evidence="3" key="1">
    <citation type="submission" date="2017-12" db="EMBL/GenBank/DDBJ databases">
        <authorList>
            <person name="Diaz M."/>
        </authorList>
    </citation>
    <scope>NUCLEOTIDE SEQUENCE [LARGE SCALE GENOMIC DNA]</scope>
    <source>
        <strain evidence="3">FI11154</strain>
    </source>
</reference>
<dbReference type="Proteomes" id="UP000246073">
    <property type="component" value="Unassembled WGS sequence"/>
</dbReference>
<evidence type="ECO:0000313" key="2">
    <source>
        <dbReference type="EMBL" id="SPL63037.1"/>
    </source>
</evidence>
<dbReference type="RefSeq" id="WP_109367042.1">
    <property type="nucleotide sequence ID" value="NZ_OOFM01000004.1"/>
</dbReference>
<name>A0A2P9HG14_9HYPH</name>
<organism evidence="2 3">
    <name type="scientific">Ochrobactrum soli</name>
    <dbReference type="NCBI Taxonomy" id="2448455"/>
    <lineage>
        <taxon>Bacteria</taxon>
        <taxon>Pseudomonadati</taxon>
        <taxon>Pseudomonadota</taxon>
        <taxon>Alphaproteobacteria</taxon>
        <taxon>Hyphomicrobiales</taxon>
        <taxon>Brucellaceae</taxon>
        <taxon>Brucella/Ochrobactrum group</taxon>
        <taxon>Ochrobactrum</taxon>
    </lineage>
</organism>
<protein>
    <submittedName>
        <fullName evidence="2">Uncharacterized protein</fullName>
    </submittedName>
</protein>
<proteinExistence type="predicted"/>
<dbReference type="AlphaFoldDB" id="A0A2P9HG14"/>
<feature type="signal peptide" evidence="1">
    <location>
        <begin position="1"/>
        <end position="24"/>
    </location>
</feature>
<evidence type="ECO:0000313" key="3">
    <source>
        <dbReference type="Proteomes" id="UP000246073"/>
    </source>
</evidence>
<keyword evidence="1" id="KW-0732">Signal</keyword>
<dbReference type="EMBL" id="OOFM01000004">
    <property type="protein sequence ID" value="SPL63037.1"/>
    <property type="molecule type" value="Genomic_DNA"/>
</dbReference>